<evidence type="ECO:0000313" key="3">
    <source>
        <dbReference type="EMBL" id="MCL6729074.1"/>
    </source>
</evidence>
<dbReference type="Proteomes" id="UP001165342">
    <property type="component" value="Unassembled WGS sequence"/>
</dbReference>
<name>A0ABT0RZQ6_9SPHN</name>
<feature type="transmembrane region" description="Helical" evidence="1">
    <location>
        <begin position="34"/>
        <end position="62"/>
    </location>
</feature>
<keyword evidence="1" id="KW-1133">Transmembrane helix</keyword>
<protein>
    <submittedName>
        <fullName evidence="3">M56 family metallopeptidase</fullName>
    </submittedName>
</protein>
<evidence type="ECO:0000259" key="2">
    <source>
        <dbReference type="Pfam" id="PF05569"/>
    </source>
</evidence>
<dbReference type="InterPro" id="IPR008756">
    <property type="entry name" value="Peptidase_M56"/>
</dbReference>
<keyword evidence="4" id="KW-1185">Reference proteome</keyword>
<feature type="transmembrane region" description="Helical" evidence="1">
    <location>
        <begin position="82"/>
        <end position="102"/>
    </location>
</feature>
<accession>A0ABT0RZQ6</accession>
<keyword evidence="1" id="KW-0812">Transmembrane</keyword>
<dbReference type="RefSeq" id="WP_249830559.1">
    <property type="nucleotide sequence ID" value="NZ_JAMGBE010000001.1"/>
</dbReference>
<keyword evidence="1" id="KW-0472">Membrane</keyword>
<dbReference type="PANTHER" id="PTHR34978:SF3">
    <property type="entry name" value="SLR0241 PROTEIN"/>
    <property type="match status" value="1"/>
</dbReference>
<dbReference type="EMBL" id="JAMGBE010000001">
    <property type="protein sequence ID" value="MCL6729074.1"/>
    <property type="molecule type" value="Genomic_DNA"/>
</dbReference>
<feature type="domain" description="Peptidase M56" evidence="2">
    <location>
        <begin position="5"/>
        <end position="262"/>
    </location>
</feature>
<feature type="transmembrane region" description="Helical" evidence="1">
    <location>
        <begin position="6"/>
        <end position="22"/>
    </location>
</feature>
<organism evidence="3 4">
    <name type="scientific">Sphingomonas hankyongi</name>
    <dbReference type="NCBI Taxonomy" id="2908209"/>
    <lineage>
        <taxon>Bacteria</taxon>
        <taxon>Pseudomonadati</taxon>
        <taxon>Pseudomonadota</taxon>
        <taxon>Alphaproteobacteria</taxon>
        <taxon>Sphingomonadales</taxon>
        <taxon>Sphingomonadaceae</taxon>
        <taxon>Sphingomonas</taxon>
    </lineage>
</organism>
<dbReference type="PANTHER" id="PTHR34978">
    <property type="entry name" value="POSSIBLE SENSOR-TRANSDUCER PROTEIN BLAR"/>
    <property type="match status" value="1"/>
</dbReference>
<evidence type="ECO:0000313" key="4">
    <source>
        <dbReference type="Proteomes" id="UP001165342"/>
    </source>
</evidence>
<evidence type="ECO:0000256" key="1">
    <source>
        <dbReference type="SAM" id="Phobius"/>
    </source>
</evidence>
<dbReference type="InterPro" id="IPR052173">
    <property type="entry name" value="Beta-lactam_resp_regulator"/>
</dbReference>
<sequence length="407" mass="43518">MTAWLIDMMIATTALVALVLLIRKPVARMFGSKAAYALWCAPAIRLILPPLPLMPASIATAVGGNAPSYSLIVGSSPTSNGLAVAVIVGGVWLAGAITYLALHWMRHHAFVADALANGRPLHIDGVSYDVVASSRIEGPMATGLIHPLILVPMDFEQRFSPEQQRFALLHEQLHHRRGDIWAAFAALIVASIHWFNPLMHMAVRAFRRDMEAACDASVLASTGADAAPDYAQTILRCAARPAPRSLCALTTIDELKGRLMMLKLNHGPLRRAAGIALAGALALGSVATASAAHEAAAGETQKFVKKIEIHEMRGDKDVVVKKGHGEHAMELGDCPGEKFEADAGTTQVKGKTEQVKFVLCSAKGESLLSALEKAEVDMQKDGHVPADRKDVLLAKIRAKIAELRAKG</sequence>
<feature type="transmembrane region" description="Helical" evidence="1">
    <location>
        <begin position="180"/>
        <end position="199"/>
    </location>
</feature>
<dbReference type="CDD" id="cd07341">
    <property type="entry name" value="M56_BlaR1_MecR1_like"/>
    <property type="match status" value="1"/>
</dbReference>
<comment type="caution">
    <text evidence="3">The sequence shown here is derived from an EMBL/GenBank/DDBJ whole genome shotgun (WGS) entry which is preliminary data.</text>
</comment>
<reference evidence="3" key="1">
    <citation type="submission" date="2022-05" db="EMBL/GenBank/DDBJ databases">
        <authorList>
            <person name="Jo J.-H."/>
            <person name="Im W.-T."/>
        </authorList>
    </citation>
    <scope>NUCLEOTIDE SEQUENCE</scope>
    <source>
        <strain evidence="3">SE220</strain>
    </source>
</reference>
<dbReference type="Pfam" id="PF05569">
    <property type="entry name" value="Peptidase_M56"/>
    <property type="match status" value="1"/>
</dbReference>
<proteinExistence type="predicted"/>
<gene>
    <name evidence="3" type="ORF">LZ538_03260</name>
</gene>